<dbReference type="AlphaFoldDB" id="A0AAV2EVD0"/>
<dbReference type="EMBL" id="OZ034818">
    <property type="protein sequence ID" value="CAL1389973.1"/>
    <property type="molecule type" value="Genomic_DNA"/>
</dbReference>
<accession>A0AAV2EVD0</accession>
<gene>
    <name evidence="1" type="ORF">LTRI10_LOCUS30786</name>
</gene>
<evidence type="ECO:0000313" key="2">
    <source>
        <dbReference type="Proteomes" id="UP001497516"/>
    </source>
</evidence>
<keyword evidence="2" id="KW-1185">Reference proteome</keyword>
<name>A0AAV2EVD0_9ROSI</name>
<protein>
    <submittedName>
        <fullName evidence="1">Uncharacterized protein</fullName>
    </submittedName>
</protein>
<sequence length="122" mass="13922">MEEQMFYDFLMFPVSGTAIKVIYILGLKVPLLWDNPSTTSVIQEKKPLYIRVHQAQLVQGILGRTPKSKTVLAWPKADNIVLIELPGFDKWYQSLVRRIWGGGCQFGGTLIRWPQDLISAFV</sequence>
<proteinExistence type="predicted"/>
<reference evidence="1 2" key="1">
    <citation type="submission" date="2024-04" db="EMBL/GenBank/DDBJ databases">
        <authorList>
            <person name="Fracassetti M."/>
        </authorList>
    </citation>
    <scope>NUCLEOTIDE SEQUENCE [LARGE SCALE GENOMIC DNA]</scope>
</reference>
<organism evidence="1 2">
    <name type="scientific">Linum trigynum</name>
    <dbReference type="NCBI Taxonomy" id="586398"/>
    <lineage>
        <taxon>Eukaryota</taxon>
        <taxon>Viridiplantae</taxon>
        <taxon>Streptophyta</taxon>
        <taxon>Embryophyta</taxon>
        <taxon>Tracheophyta</taxon>
        <taxon>Spermatophyta</taxon>
        <taxon>Magnoliopsida</taxon>
        <taxon>eudicotyledons</taxon>
        <taxon>Gunneridae</taxon>
        <taxon>Pentapetalae</taxon>
        <taxon>rosids</taxon>
        <taxon>fabids</taxon>
        <taxon>Malpighiales</taxon>
        <taxon>Linaceae</taxon>
        <taxon>Linum</taxon>
    </lineage>
</organism>
<evidence type="ECO:0000313" key="1">
    <source>
        <dbReference type="EMBL" id="CAL1389973.1"/>
    </source>
</evidence>
<dbReference type="Proteomes" id="UP001497516">
    <property type="component" value="Chromosome 5"/>
</dbReference>